<sequence length="130" mass="14407">MPQHPPNPEQLPPYIVPRDHGHGPPPARHPHDGEPLRRAGRMQRGQTLPPPCQGLDGHQPLHHLPPPQHHTFACAGFAPTRHRDPGHPTAFPALLNEHLASCLLLNGLIRREANPYLVGPILRPGRTRTQ</sequence>
<comment type="caution">
    <text evidence="2">The sequence shown here is derived from an EMBL/GenBank/DDBJ whole genome shotgun (WGS) entry which is preliminary data.</text>
</comment>
<feature type="region of interest" description="Disordered" evidence="1">
    <location>
        <begin position="1"/>
        <end position="68"/>
    </location>
</feature>
<organism evidence="2 3">
    <name type="scientific">Granulicella sibirica</name>
    <dbReference type="NCBI Taxonomy" id="2479048"/>
    <lineage>
        <taxon>Bacteria</taxon>
        <taxon>Pseudomonadati</taxon>
        <taxon>Acidobacteriota</taxon>
        <taxon>Terriglobia</taxon>
        <taxon>Terriglobales</taxon>
        <taxon>Acidobacteriaceae</taxon>
        <taxon>Granulicella</taxon>
    </lineage>
</organism>
<reference evidence="2 3" key="1">
    <citation type="submission" date="2018-11" db="EMBL/GenBank/DDBJ databases">
        <authorList>
            <person name="Mardanov A.V."/>
            <person name="Ravin N.V."/>
            <person name="Dedysh S.N."/>
        </authorList>
    </citation>
    <scope>NUCLEOTIDE SEQUENCE [LARGE SCALE GENOMIC DNA]</scope>
    <source>
        <strain evidence="2 3">AF10</strain>
    </source>
</reference>
<evidence type="ECO:0000313" key="3">
    <source>
        <dbReference type="Proteomes" id="UP000289437"/>
    </source>
</evidence>
<protein>
    <submittedName>
        <fullName evidence="2">Uncharacterized protein</fullName>
    </submittedName>
</protein>
<gene>
    <name evidence="2" type="ORF">GRAN_3158</name>
</gene>
<dbReference type="EMBL" id="RDSM01000002">
    <property type="protein sequence ID" value="RXH56301.1"/>
    <property type="molecule type" value="Genomic_DNA"/>
</dbReference>
<dbReference type="AlphaFoldDB" id="A0A4Q0T411"/>
<reference evidence="3" key="2">
    <citation type="submission" date="2019-02" db="EMBL/GenBank/DDBJ databases">
        <title>Granulicella sibirica sp. nov., a psychrotolerant acidobacterium isolated from an organic soil layer in forested tundra, West Siberia.</title>
        <authorList>
            <person name="Oshkin I.Y."/>
            <person name="Kulichevskaya I.S."/>
            <person name="Rijpstra W.I.C."/>
            <person name="Sinninghe Damste J.S."/>
            <person name="Rakitin A.L."/>
            <person name="Ravin N.V."/>
            <person name="Dedysh S.N."/>
        </authorList>
    </citation>
    <scope>NUCLEOTIDE SEQUENCE [LARGE SCALE GENOMIC DNA]</scope>
    <source>
        <strain evidence="3">AF10</strain>
    </source>
</reference>
<accession>A0A4Q0T411</accession>
<feature type="compositionally biased region" description="Pro residues" evidence="1">
    <location>
        <begin position="1"/>
        <end position="15"/>
    </location>
</feature>
<keyword evidence="3" id="KW-1185">Reference proteome</keyword>
<proteinExistence type="predicted"/>
<name>A0A4Q0T411_9BACT</name>
<dbReference type="Proteomes" id="UP000289437">
    <property type="component" value="Unassembled WGS sequence"/>
</dbReference>
<evidence type="ECO:0000256" key="1">
    <source>
        <dbReference type="SAM" id="MobiDB-lite"/>
    </source>
</evidence>
<evidence type="ECO:0000313" key="2">
    <source>
        <dbReference type="EMBL" id="RXH56301.1"/>
    </source>
</evidence>